<organism evidence="5 6">
    <name type="scientific">candidate division WWE3 bacterium RIFOXYA2_FULL_46_9</name>
    <dbReference type="NCBI Taxonomy" id="1802636"/>
    <lineage>
        <taxon>Bacteria</taxon>
        <taxon>Katanobacteria</taxon>
    </lineage>
</organism>
<dbReference type="PROSITE" id="PS50886">
    <property type="entry name" value="TRBD"/>
    <property type="match status" value="1"/>
</dbReference>
<reference evidence="5 6" key="1">
    <citation type="journal article" date="2016" name="Nat. Commun.">
        <title>Thousands of microbial genomes shed light on interconnected biogeochemical processes in an aquifer system.</title>
        <authorList>
            <person name="Anantharaman K."/>
            <person name="Brown C.T."/>
            <person name="Hug L.A."/>
            <person name="Sharon I."/>
            <person name="Castelle C.J."/>
            <person name="Probst A.J."/>
            <person name="Thomas B.C."/>
            <person name="Singh A."/>
            <person name="Wilkins M.J."/>
            <person name="Karaoz U."/>
            <person name="Brodie E.L."/>
            <person name="Williams K.H."/>
            <person name="Hubbard S.S."/>
            <person name="Banfield J.F."/>
        </authorList>
    </citation>
    <scope>NUCLEOTIDE SEQUENCE [LARGE SCALE GENOMIC DNA]</scope>
</reference>
<evidence type="ECO:0000313" key="5">
    <source>
        <dbReference type="EMBL" id="OGC63779.1"/>
    </source>
</evidence>
<evidence type="ECO:0000256" key="3">
    <source>
        <dbReference type="PROSITE-ProRule" id="PRU00209"/>
    </source>
</evidence>
<evidence type="ECO:0000256" key="2">
    <source>
        <dbReference type="ARBA" id="ARBA00022884"/>
    </source>
</evidence>
<accession>A0A1F4W2Y3</accession>
<evidence type="ECO:0000313" key="6">
    <source>
        <dbReference type="Proteomes" id="UP000176614"/>
    </source>
</evidence>
<dbReference type="Gene3D" id="2.40.50.140">
    <property type="entry name" value="Nucleic acid-binding proteins"/>
    <property type="match status" value="1"/>
</dbReference>
<dbReference type="GO" id="GO:0000049">
    <property type="term" value="F:tRNA binding"/>
    <property type="evidence" value="ECO:0007669"/>
    <property type="project" value="UniProtKB-UniRule"/>
</dbReference>
<evidence type="ECO:0000259" key="4">
    <source>
        <dbReference type="PROSITE" id="PS50886"/>
    </source>
</evidence>
<dbReference type="Proteomes" id="UP000176614">
    <property type="component" value="Unassembled WGS sequence"/>
</dbReference>
<dbReference type="Pfam" id="PF01588">
    <property type="entry name" value="tRNA_bind"/>
    <property type="match status" value="1"/>
</dbReference>
<sequence length="116" mass="12995">MRIIDMKLTVTYDDFSKLDIRVGTVVSAEIPEWSGKLLQFQVDFGSEIGIKTIFSGVKKWYQPGDFVTKQFLFIVNLQEKKMGDSASQGMMLMAIKDDKPILVQPMEAVANGTAID</sequence>
<comment type="caution">
    <text evidence="5">The sequence shown here is derived from an EMBL/GenBank/DDBJ whole genome shotgun (WGS) entry which is preliminary data.</text>
</comment>
<dbReference type="PANTHER" id="PTHR11586:SF37">
    <property type="entry name" value="TRNA-BINDING DOMAIN-CONTAINING PROTEIN"/>
    <property type="match status" value="1"/>
</dbReference>
<dbReference type="InterPro" id="IPR002547">
    <property type="entry name" value="tRNA-bd_dom"/>
</dbReference>
<dbReference type="InterPro" id="IPR012340">
    <property type="entry name" value="NA-bd_OB-fold"/>
</dbReference>
<keyword evidence="2 3" id="KW-0694">RNA-binding</keyword>
<proteinExistence type="predicted"/>
<dbReference type="PANTHER" id="PTHR11586">
    <property type="entry name" value="TRNA-AMINOACYLATION COFACTOR ARC1 FAMILY MEMBER"/>
    <property type="match status" value="1"/>
</dbReference>
<feature type="domain" description="TRNA-binding" evidence="4">
    <location>
        <begin position="14"/>
        <end position="116"/>
    </location>
</feature>
<protein>
    <recommendedName>
        <fullName evidence="4">tRNA-binding domain-containing protein</fullName>
    </recommendedName>
</protein>
<dbReference type="EMBL" id="MEVT01000003">
    <property type="protein sequence ID" value="OGC63779.1"/>
    <property type="molecule type" value="Genomic_DNA"/>
</dbReference>
<keyword evidence="1 3" id="KW-0820">tRNA-binding</keyword>
<dbReference type="SUPFAM" id="SSF50249">
    <property type="entry name" value="Nucleic acid-binding proteins"/>
    <property type="match status" value="1"/>
</dbReference>
<evidence type="ECO:0000256" key="1">
    <source>
        <dbReference type="ARBA" id="ARBA00022555"/>
    </source>
</evidence>
<dbReference type="InterPro" id="IPR051270">
    <property type="entry name" value="Tyrosine-tRNA_ligase_regulator"/>
</dbReference>
<dbReference type="AlphaFoldDB" id="A0A1F4W2Y3"/>
<gene>
    <name evidence="5" type="ORF">A2264_02685</name>
</gene>
<name>A0A1F4W2Y3_UNCKA</name>